<dbReference type="AlphaFoldDB" id="A0A7W2AHX9"/>
<accession>A0A7W2AHX9</accession>
<evidence type="ECO:0000313" key="2">
    <source>
        <dbReference type="Proteomes" id="UP000530514"/>
    </source>
</evidence>
<dbReference type="OrthoDB" id="9813491at2"/>
<dbReference type="RefSeq" id="WP_033100879.1">
    <property type="nucleotide sequence ID" value="NZ_JACEIP010000013.1"/>
</dbReference>
<keyword evidence="2" id="KW-1185">Reference proteome</keyword>
<dbReference type="GO" id="GO:0016787">
    <property type="term" value="F:hydrolase activity"/>
    <property type="evidence" value="ECO:0007669"/>
    <property type="project" value="UniProtKB-KW"/>
</dbReference>
<evidence type="ECO:0000313" key="1">
    <source>
        <dbReference type="EMBL" id="MBA4543211.1"/>
    </source>
</evidence>
<gene>
    <name evidence="1" type="ORF">H1164_09905</name>
</gene>
<dbReference type="CDD" id="cd11532">
    <property type="entry name" value="NTP-PPase_COG4997"/>
    <property type="match status" value="1"/>
</dbReference>
<reference evidence="1 2" key="1">
    <citation type="submission" date="2020-07" db="EMBL/GenBank/DDBJ databases">
        <authorList>
            <person name="Feng H."/>
        </authorList>
    </citation>
    <scope>NUCLEOTIDE SEQUENCE [LARGE SCALE GENOMIC DNA]</scope>
    <source>
        <strain evidence="2">s-11</strain>
    </source>
</reference>
<dbReference type="SUPFAM" id="SSF101386">
    <property type="entry name" value="all-alpha NTP pyrophosphatases"/>
    <property type="match status" value="1"/>
</dbReference>
<dbReference type="InterPro" id="IPR038735">
    <property type="entry name" value="MSMEG_1276-like_NTP-PPase_dom"/>
</dbReference>
<keyword evidence="1" id="KW-0378">Hydrolase</keyword>
<name>A0A7W2AHX9_9BACL</name>
<protein>
    <submittedName>
        <fullName evidence="1">Nucleoside triphosphate pyrophosphohydrolase</fullName>
    </submittedName>
</protein>
<organism evidence="1 2">
    <name type="scientific">Thermoactinomyces daqus</name>
    <dbReference type="NCBI Taxonomy" id="1329516"/>
    <lineage>
        <taxon>Bacteria</taxon>
        <taxon>Bacillati</taxon>
        <taxon>Bacillota</taxon>
        <taxon>Bacilli</taxon>
        <taxon>Bacillales</taxon>
        <taxon>Thermoactinomycetaceae</taxon>
        <taxon>Thermoactinomyces</taxon>
    </lineage>
</organism>
<dbReference type="EMBL" id="JACEIP010000013">
    <property type="protein sequence ID" value="MBA4543211.1"/>
    <property type="molecule type" value="Genomic_DNA"/>
</dbReference>
<sequence length="107" mass="12692">MPAYNKLVRDLIPRVIEHAGKKCRTRVLDEKEYKAELQKKLREEVNEYLSSRNDQEALEELADVLEILHALTESHGFAIKDLEDLRRRKAEERGRFKQKIFLIDVED</sequence>
<dbReference type="Proteomes" id="UP000530514">
    <property type="component" value="Unassembled WGS sequence"/>
</dbReference>
<proteinExistence type="predicted"/>
<comment type="caution">
    <text evidence="1">The sequence shown here is derived from an EMBL/GenBank/DDBJ whole genome shotgun (WGS) entry which is preliminary data.</text>
</comment>